<accession>A0A4U5MH61</accession>
<feature type="compositionally biased region" description="Basic residues" evidence="2">
    <location>
        <begin position="25"/>
        <end position="36"/>
    </location>
</feature>
<proteinExistence type="inferred from homology"/>
<evidence type="ECO:0000313" key="5">
    <source>
        <dbReference type="Proteomes" id="UP000298663"/>
    </source>
</evidence>
<dbReference type="InterPro" id="IPR040466">
    <property type="entry name" value="NKAP"/>
</dbReference>
<comment type="caution">
    <text evidence="4">The sequence shown here is derived from an EMBL/GenBank/DDBJ whole genome shotgun (WGS) entry which is preliminary data.</text>
</comment>
<evidence type="ECO:0000256" key="2">
    <source>
        <dbReference type="SAM" id="MobiDB-lite"/>
    </source>
</evidence>
<dbReference type="GO" id="GO:0003682">
    <property type="term" value="F:chromatin binding"/>
    <property type="evidence" value="ECO:0007669"/>
    <property type="project" value="InterPro"/>
</dbReference>
<dbReference type="Pfam" id="PF06047">
    <property type="entry name" value="Nkap_C"/>
    <property type="match status" value="1"/>
</dbReference>
<evidence type="ECO:0000259" key="3">
    <source>
        <dbReference type="Pfam" id="PF06047"/>
    </source>
</evidence>
<feature type="compositionally biased region" description="Basic and acidic residues" evidence="2">
    <location>
        <begin position="112"/>
        <end position="128"/>
    </location>
</feature>
<dbReference type="Proteomes" id="UP000298663">
    <property type="component" value="Unassembled WGS sequence"/>
</dbReference>
<dbReference type="STRING" id="34508.A0A4U5MH61"/>
<dbReference type="GO" id="GO:0010468">
    <property type="term" value="P:regulation of gene expression"/>
    <property type="evidence" value="ECO:0007669"/>
    <property type="project" value="TreeGrafter"/>
</dbReference>
<feature type="compositionally biased region" description="Basic residues" evidence="2">
    <location>
        <begin position="183"/>
        <end position="192"/>
    </location>
</feature>
<feature type="compositionally biased region" description="Basic residues" evidence="2">
    <location>
        <begin position="161"/>
        <end position="171"/>
    </location>
</feature>
<feature type="compositionally biased region" description="Basic and acidic residues" evidence="2">
    <location>
        <begin position="271"/>
        <end position="287"/>
    </location>
</feature>
<feature type="region of interest" description="Disordered" evidence="2">
    <location>
        <begin position="99"/>
        <end position="299"/>
    </location>
</feature>
<reference evidence="4 5" key="2">
    <citation type="journal article" date="2019" name="G3 (Bethesda)">
        <title>Hybrid Assembly of the Genome of the Entomopathogenic Nematode Steinernema carpocapsae Identifies the X-Chromosome.</title>
        <authorList>
            <person name="Serra L."/>
            <person name="Macchietto M."/>
            <person name="Macias-Munoz A."/>
            <person name="McGill C.J."/>
            <person name="Rodriguez I.M."/>
            <person name="Rodriguez B."/>
            <person name="Murad R."/>
            <person name="Mortazavi A."/>
        </authorList>
    </citation>
    <scope>NUCLEOTIDE SEQUENCE [LARGE SCALE GENOMIC DNA]</scope>
    <source>
        <strain evidence="4 5">ALL</strain>
    </source>
</reference>
<feature type="compositionally biased region" description="Basic residues" evidence="2">
    <location>
        <begin position="129"/>
        <end position="149"/>
    </location>
</feature>
<feature type="domain" description="NF-kappa-B-activating protein C-terminal" evidence="3">
    <location>
        <begin position="319"/>
        <end position="407"/>
    </location>
</feature>
<dbReference type="OrthoDB" id="273141at2759"/>
<organism evidence="4 5">
    <name type="scientific">Steinernema carpocapsae</name>
    <name type="common">Entomopathogenic nematode</name>
    <dbReference type="NCBI Taxonomy" id="34508"/>
    <lineage>
        <taxon>Eukaryota</taxon>
        <taxon>Metazoa</taxon>
        <taxon>Ecdysozoa</taxon>
        <taxon>Nematoda</taxon>
        <taxon>Chromadorea</taxon>
        <taxon>Rhabditida</taxon>
        <taxon>Tylenchina</taxon>
        <taxon>Panagrolaimomorpha</taxon>
        <taxon>Strongyloidoidea</taxon>
        <taxon>Steinernematidae</taxon>
        <taxon>Steinernema</taxon>
    </lineage>
</organism>
<evidence type="ECO:0000313" key="4">
    <source>
        <dbReference type="EMBL" id="TKR68636.1"/>
    </source>
</evidence>
<feature type="compositionally biased region" description="Basic and acidic residues" evidence="2">
    <location>
        <begin position="37"/>
        <end position="47"/>
    </location>
</feature>
<name>A0A4U5MH61_STECR</name>
<dbReference type="EMBL" id="AZBU02000008">
    <property type="protein sequence ID" value="TKR68636.1"/>
    <property type="molecule type" value="Genomic_DNA"/>
</dbReference>
<feature type="compositionally biased region" description="Basic and acidic residues" evidence="2">
    <location>
        <begin position="200"/>
        <end position="217"/>
    </location>
</feature>
<keyword evidence="5" id="KW-1185">Reference proteome</keyword>
<dbReference type="PANTHER" id="PTHR13087">
    <property type="entry name" value="NF-KAPPA B ACTIVATING PROTEIN"/>
    <property type="match status" value="1"/>
</dbReference>
<protein>
    <recommendedName>
        <fullName evidence="3">NF-kappa-B-activating protein C-terminal domain-containing protein</fullName>
    </recommendedName>
</protein>
<comment type="similarity">
    <text evidence="1">Belongs to the NKAP family.</text>
</comment>
<dbReference type="InterPro" id="IPR009269">
    <property type="entry name" value="NKAP_C"/>
</dbReference>
<feature type="compositionally biased region" description="Basic and acidic residues" evidence="2">
    <location>
        <begin position="224"/>
        <end position="244"/>
    </location>
</feature>
<dbReference type="GO" id="GO:0005634">
    <property type="term" value="C:nucleus"/>
    <property type="evidence" value="ECO:0007669"/>
    <property type="project" value="TreeGrafter"/>
</dbReference>
<dbReference type="PANTHER" id="PTHR13087:SF0">
    <property type="entry name" value="NFKB ACTIVATING PROTEIN LIKE"/>
    <property type="match status" value="1"/>
</dbReference>
<gene>
    <name evidence="4" type="ORF">L596_024594</name>
</gene>
<evidence type="ECO:0000256" key="1">
    <source>
        <dbReference type="ARBA" id="ARBA00009313"/>
    </source>
</evidence>
<feature type="region of interest" description="Disordered" evidence="2">
    <location>
        <begin position="25"/>
        <end position="64"/>
    </location>
</feature>
<sequence length="412" mass="48049">MRFPLEGFTSGSRFPAGCSAFRRRSWIRSPSRRRRRQADSSDEEGRQRRNPATKDPTMSNEDQRWLERHEERVKLAERGCPKVWNTSPDLREMEVVYEEHDIAERNARKKTEKVEVSKKLNKRDDAEKKKSKKEKKKAKKEKKKKRKHRDSYSDSSDDERRKKRKKKRKKSRDSDSSDAEPAKKKKRLKKHSSSSETEEGEVKSGYDSDSSDGEHKQKYCKHQMTPDKDSFDGSFEAECHEEKKKRSSSSETEEGEVKSKGSENEEDEWEELTHEVRRDAAQKKKEEEAEMIGPALPEELLVKSKREKMSSRAGRGTVAQMLADFIARGKRISRCGEIGLSSKEILEYQKKGFVMNGTRHKSMEATRLRLQNDVLTAEGKKLLSSFTQEERKKKEETVLQQFRDLIKGKKKL</sequence>
<reference evidence="4 5" key="1">
    <citation type="journal article" date="2015" name="Genome Biol.">
        <title>Comparative genomics of Steinernema reveals deeply conserved gene regulatory networks.</title>
        <authorList>
            <person name="Dillman A.R."/>
            <person name="Macchietto M."/>
            <person name="Porter C.F."/>
            <person name="Rogers A."/>
            <person name="Williams B."/>
            <person name="Antoshechkin I."/>
            <person name="Lee M.M."/>
            <person name="Goodwin Z."/>
            <person name="Lu X."/>
            <person name="Lewis E.E."/>
            <person name="Goodrich-Blair H."/>
            <person name="Stock S.P."/>
            <person name="Adams B.J."/>
            <person name="Sternberg P.W."/>
            <person name="Mortazavi A."/>
        </authorList>
    </citation>
    <scope>NUCLEOTIDE SEQUENCE [LARGE SCALE GENOMIC DNA]</scope>
    <source>
        <strain evidence="4 5">ALL</strain>
    </source>
</reference>
<dbReference type="AlphaFoldDB" id="A0A4U5MH61"/>